<comment type="caution">
    <text evidence="3">The sequence shown here is derived from an EMBL/GenBank/DDBJ whole genome shotgun (WGS) entry which is preliminary data.</text>
</comment>
<organism evidence="3 4">
    <name type="scientific">Streptococcus anginosus</name>
    <dbReference type="NCBI Taxonomy" id="1328"/>
    <lineage>
        <taxon>Bacteria</taxon>
        <taxon>Bacillati</taxon>
        <taxon>Bacillota</taxon>
        <taxon>Bacilli</taxon>
        <taxon>Lactobacillales</taxon>
        <taxon>Streptococcaceae</taxon>
        <taxon>Streptococcus</taxon>
        <taxon>Streptococcus anginosus group</taxon>
    </lineage>
</organism>
<sequence>MEAKQILYIITNFTDDFDNSEIFIPLFPFLSSICLGWIEKFQEQGIILELPNIRDVNLVTMMKKIRIGVKLYSDNKFAKACNKLSNSAVERKRLLESNYNFYQEFFVYCFVQHDLGVLLLMIFLMETLVK</sequence>
<accession>A0A413KL35</accession>
<dbReference type="EMBL" id="JAPAHU010000001">
    <property type="protein sequence ID" value="MCW1041056.1"/>
    <property type="molecule type" value="Genomic_DNA"/>
</dbReference>
<name>A0A413KL35_STRAP</name>
<dbReference type="Proteomes" id="UP001526076">
    <property type="component" value="Unassembled WGS sequence"/>
</dbReference>
<dbReference type="RefSeq" id="WP_024052160.1">
    <property type="nucleotide sequence ID" value="NZ_CP118029.1"/>
</dbReference>
<dbReference type="Proteomes" id="UP000284046">
    <property type="component" value="Unassembled WGS sequence"/>
</dbReference>
<dbReference type="EMBL" id="JAPAIK010000002">
    <property type="protein sequence ID" value="MCW1071603.1"/>
    <property type="molecule type" value="Genomic_DNA"/>
</dbReference>
<dbReference type="EMBL" id="QRWZ01000004">
    <property type="protein sequence ID" value="RGT61498.1"/>
    <property type="molecule type" value="Genomic_DNA"/>
</dbReference>
<reference evidence="1 5" key="2">
    <citation type="submission" date="2022-10" db="EMBL/GenBank/DDBJ databases">
        <title>Comparative genomic study of S. anginosus.</title>
        <authorList>
            <person name="Prasad A."/>
            <person name="Ene A."/>
            <person name="Jablonska S."/>
            <person name="Du J."/>
            <person name="Wolfe A.J."/>
            <person name="Putonti C."/>
        </authorList>
    </citation>
    <scope>NUCLEOTIDE SEQUENCE</scope>
    <source>
        <strain evidence="2">UMB6888</strain>
        <strain evidence="1 5">UMB9231</strain>
    </source>
</reference>
<protein>
    <submittedName>
        <fullName evidence="3">Uncharacterized protein</fullName>
    </submittedName>
</protein>
<reference evidence="3 4" key="1">
    <citation type="submission" date="2018-08" db="EMBL/GenBank/DDBJ databases">
        <title>A genome reference for cultivated species of the human gut microbiota.</title>
        <authorList>
            <person name="Zou Y."/>
            <person name="Xue W."/>
            <person name="Luo G."/>
        </authorList>
    </citation>
    <scope>NUCLEOTIDE SEQUENCE [LARGE SCALE GENOMIC DNA]</scope>
    <source>
        <strain evidence="3 4">AF18-38</strain>
    </source>
</reference>
<dbReference type="AlphaFoldDB" id="A0A413KL35"/>
<dbReference type="Proteomes" id="UP001208853">
    <property type="component" value="Unassembled WGS sequence"/>
</dbReference>
<evidence type="ECO:0000313" key="4">
    <source>
        <dbReference type="Proteomes" id="UP000284046"/>
    </source>
</evidence>
<keyword evidence="5" id="KW-1185">Reference proteome</keyword>
<gene>
    <name evidence="3" type="ORF">DWX18_04685</name>
    <name evidence="1" type="ORF">OJ597_00870</name>
    <name evidence="2" type="ORF">OJ930_00740</name>
</gene>
<proteinExistence type="predicted"/>
<evidence type="ECO:0000313" key="5">
    <source>
        <dbReference type="Proteomes" id="UP001526076"/>
    </source>
</evidence>
<evidence type="ECO:0000313" key="2">
    <source>
        <dbReference type="EMBL" id="MCW1071603.1"/>
    </source>
</evidence>
<evidence type="ECO:0000313" key="1">
    <source>
        <dbReference type="EMBL" id="MCW1041056.1"/>
    </source>
</evidence>
<evidence type="ECO:0000313" key="3">
    <source>
        <dbReference type="EMBL" id="RGT61498.1"/>
    </source>
</evidence>